<reference evidence="1" key="1">
    <citation type="submission" date="2018-10" db="EMBL/GenBank/DDBJ databases">
        <title>Effector identification in a new, highly contiguous assembly of the strawberry crown rot pathogen Phytophthora cactorum.</title>
        <authorList>
            <person name="Armitage A.D."/>
            <person name="Nellist C.F."/>
            <person name="Bates H."/>
            <person name="Vickerstaff R.J."/>
            <person name="Harrison R.J."/>
        </authorList>
    </citation>
    <scope>NUCLEOTIDE SEQUENCE</scope>
    <source>
        <strain evidence="1">4040</strain>
    </source>
</reference>
<name>A0A8T1D6T5_9STRA</name>
<evidence type="ECO:0000313" key="1">
    <source>
        <dbReference type="EMBL" id="KAG2935983.1"/>
    </source>
</evidence>
<organism evidence="1 2">
    <name type="scientific">Phytophthora cactorum</name>
    <dbReference type="NCBI Taxonomy" id="29920"/>
    <lineage>
        <taxon>Eukaryota</taxon>
        <taxon>Sar</taxon>
        <taxon>Stramenopiles</taxon>
        <taxon>Oomycota</taxon>
        <taxon>Peronosporomycetes</taxon>
        <taxon>Peronosporales</taxon>
        <taxon>Peronosporaceae</taxon>
        <taxon>Phytophthora</taxon>
    </lineage>
</organism>
<evidence type="ECO:0000313" key="2">
    <source>
        <dbReference type="Proteomes" id="UP000736787"/>
    </source>
</evidence>
<accession>A0A8T1D6T5</accession>
<dbReference type="Proteomes" id="UP000736787">
    <property type="component" value="Unassembled WGS sequence"/>
</dbReference>
<dbReference type="AlphaFoldDB" id="A0A8T1D6T5"/>
<comment type="caution">
    <text evidence="1">The sequence shown here is derived from an EMBL/GenBank/DDBJ whole genome shotgun (WGS) entry which is preliminary data.</text>
</comment>
<dbReference type="EMBL" id="RCMK01000334">
    <property type="protein sequence ID" value="KAG2935983.1"/>
    <property type="molecule type" value="Genomic_DNA"/>
</dbReference>
<sequence length="65" mass="6990">MYDAMRKYHQPANSPPAALTSAVGCIATAALFASFSWDSAHQGSPSTATHQCFCYEAARQPLQAR</sequence>
<dbReference type="PROSITE" id="PS51257">
    <property type="entry name" value="PROKAR_LIPOPROTEIN"/>
    <property type="match status" value="1"/>
</dbReference>
<gene>
    <name evidence="1" type="ORF">PC117_g12284</name>
</gene>
<protein>
    <submittedName>
        <fullName evidence="1">Uncharacterized protein</fullName>
    </submittedName>
</protein>
<proteinExistence type="predicted"/>